<evidence type="ECO:0000256" key="1">
    <source>
        <dbReference type="ARBA" id="ARBA00001974"/>
    </source>
</evidence>
<dbReference type="EMBL" id="WTYY01000002">
    <property type="protein sequence ID" value="MXO87855.1"/>
    <property type="molecule type" value="Genomic_DNA"/>
</dbReference>
<feature type="binding site" evidence="5">
    <location>
        <position position="230"/>
    </location>
    <ligand>
        <name>FAD</name>
        <dbReference type="ChEBI" id="CHEBI:57692"/>
    </ligand>
</feature>
<evidence type="ECO:0000256" key="6">
    <source>
        <dbReference type="RuleBase" id="RU003968"/>
    </source>
</evidence>
<dbReference type="PROSITE" id="PS00624">
    <property type="entry name" value="GMC_OXRED_2"/>
    <property type="match status" value="1"/>
</dbReference>
<dbReference type="Pfam" id="PF05199">
    <property type="entry name" value="GMC_oxred_C"/>
    <property type="match status" value="1"/>
</dbReference>
<dbReference type="InterPro" id="IPR036188">
    <property type="entry name" value="FAD/NAD-bd_sf"/>
</dbReference>
<dbReference type="PANTHER" id="PTHR11552:SF147">
    <property type="entry name" value="CHOLINE DEHYDROGENASE, MITOCHONDRIAL"/>
    <property type="match status" value="1"/>
</dbReference>
<dbReference type="Gene3D" id="3.50.50.60">
    <property type="entry name" value="FAD/NAD(P)-binding domain"/>
    <property type="match status" value="1"/>
</dbReference>
<evidence type="ECO:0000259" key="8">
    <source>
        <dbReference type="PROSITE" id="PS00624"/>
    </source>
</evidence>
<keyword evidence="4 5" id="KW-0274">FAD</keyword>
<accession>A0A844ZJ92</accession>
<dbReference type="Pfam" id="PF00732">
    <property type="entry name" value="GMC_oxred_N"/>
    <property type="match status" value="1"/>
</dbReference>
<dbReference type="PIRSF" id="PIRSF000137">
    <property type="entry name" value="Alcohol_oxidase"/>
    <property type="match status" value="1"/>
</dbReference>
<dbReference type="GO" id="GO:0050660">
    <property type="term" value="F:flavin adenine dinucleotide binding"/>
    <property type="evidence" value="ECO:0007669"/>
    <property type="project" value="InterPro"/>
</dbReference>
<feature type="domain" description="Glucose-methanol-choline oxidoreductase N-terminal" evidence="7">
    <location>
        <begin position="95"/>
        <end position="118"/>
    </location>
</feature>
<feature type="domain" description="Glucose-methanol-choline oxidoreductase N-terminal" evidence="8">
    <location>
        <begin position="265"/>
        <end position="279"/>
    </location>
</feature>
<evidence type="ECO:0000256" key="4">
    <source>
        <dbReference type="ARBA" id="ARBA00022827"/>
    </source>
</evidence>
<dbReference type="Proteomes" id="UP000435243">
    <property type="component" value="Unassembled WGS sequence"/>
</dbReference>
<comment type="caution">
    <text evidence="9">The sequence shown here is derived from an EMBL/GenBank/DDBJ whole genome shotgun (WGS) entry which is preliminary data.</text>
</comment>
<evidence type="ECO:0000313" key="9">
    <source>
        <dbReference type="EMBL" id="MXO87855.1"/>
    </source>
</evidence>
<organism evidence="9 10">
    <name type="scientific">Alteraurantiacibacter aestuarii</name>
    <dbReference type="NCBI Taxonomy" id="650004"/>
    <lineage>
        <taxon>Bacteria</taxon>
        <taxon>Pseudomonadati</taxon>
        <taxon>Pseudomonadota</taxon>
        <taxon>Alphaproteobacteria</taxon>
        <taxon>Sphingomonadales</taxon>
        <taxon>Erythrobacteraceae</taxon>
        <taxon>Alteraurantiacibacter</taxon>
    </lineage>
</organism>
<evidence type="ECO:0000256" key="2">
    <source>
        <dbReference type="ARBA" id="ARBA00010790"/>
    </source>
</evidence>
<proteinExistence type="inferred from homology"/>
<dbReference type="SUPFAM" id="SSF54373">
    <property type="entry name" value="FAD-linked reductases, C-terminal domain"/>
    <property type="match status" value="1"/>
</dbReference>
<evidence type="ECO:0000256" key="3">
    <source>
        <dbReference type="ARBA" id="ARBA00022630"/>
    </source>
</evidence>
<protein>
    <submittedName>
        <fullName evidence="9">FAD-dependent oxidoreductase</fullName>
    </submittedName>
</protein>
<dbReference type="InterPro" id="IPR000172">
    <property type="entry name" value="GMC_OxRdtase_N"/>
</dbReference>
<gene>
    <name evidence="9" type="ORF">GRI32_03780</name>
</gene>
<dbReference type="RefSeq" id="WP_160589803.1">
    <property type="nucleotide sequence ID" value="NZ_BAAAFP010000002.1"/>
</dbReference>
<dbReference type="GO" id="GO:0016614">
    <property type="term" value="F:oxidoreductase activity, acting on CH-OH group of donors"/>
    <property type="evidence" value="ECO:0007669"/>
    <property type="project" value="InterPro"/>
</dbReference>
<dbReference type="PANTHER" id="PTHR11552">
    <property type="entry name" value="GLUCOSE-METHANOL-CHOLINE GMC OXIDOREDUCTASE"/>
    <property type="match status" value="1"/>
</dbReference>
<reference evidence="9 10" key="1">
    <citation type="submission" date="2019-12" db="EMBL/GenBank/DDBJ databases">
        <title>Genomic-based taxomic classification of the family Erythrobacteraceae.</title>
        <authorList>
            <person name="Xu L."/>
        </authorList>
    </citation>
    <scope>NUCLEOTIDE SEQUENCE [LARGE SCALE GENOMIC DNA]</scope>
    <source>
        <strain evidence="9 10">JCM 16339</strain>
    </source>
</reference>
<comment type="cofactor">
    <cofactor evidence="1 5">
        <name>FAD</name>
        <dbReference type="ChEBI" id="CHEBI:57692"/>
    </cofactor>
</comment>
<name>A0A844ZJ92_9SPHN</name>
<dbReference type="InterPro" id="IPR007867">
    <property type="entry name" value="GMC_OxRtase_C"/>
</dbReference>
<dbReference type="SUPFAM" id="SSF51905">
    <property type="entry name" value="FAD/NAD(P)-binding domain"/>
    <property type="match status" value="1"/>
</dbReference>
<sequence>MLLLPITRELRESDLAQQADIIVIGGGSAGMAMAVRLAEAGKRVTLVEAGKSHKDIRSAVPALMSGIVHTPDFDWMYKAEPDASVGGRPDVWPAGKRLGGGSSINGMMFIRGHSYDYDRWAQLGASGWDYASVLPYFRRMEDNERGADDYRGQGGPIAVSEVRSRYDVTDHWIDAVQQAGFPRSPDLNGQHNEGVDYIQLSQRAGLRSSTAAGYLKNKPASLEILLEAQVHKIEITDGRASGVTLKRAGALITLTASEGVVLCAGALNTPRLLMLSGIGPADHLREHGIDVVVDAPGVGRNLQEHPGVHLVNEVAAHTLNDDSRGLAGVRSVLKFLFARKGALTTGIGHAQAFVRTREGLDAPNIQLAFSAFAFDVTPTGNLELRKESSVSTFVALMRPEARGRLTLASADPAAPPRIEHQLLGEAEDEAQLIEGLEIARRIMAQAAIAGEVTSEVRPGAAAVGAEALTPYVRAATIPMYHPVGTARMGAADDPMAVLTPDVRVKGVDGLWVADASIMPTIPQGNTNATAIMIGERASALVLEGLKQG</sequence>
<evidence type="ECO:0000256" key="5">
    <source>
        <dbReference type="PIRSR" id="PIRSR000137-2"/>
    </source>
</evidence>
<dbReference type="PROSITE" id="PS00623">
    <property type="entry name" value="GMC_OXRED_1"/>
    <property type="match status" value="1"/>
</dbReference>
<dbReference type="InterPro" id="IPR012132">
    <property type="entry name" value="GMC_OxRdtase"/>
</dbReference>
<evidence type="ECO:0000259" key="7">
    <source>
        <dbReference type="PROSITE" id="PS00623"/>
    </source>
</evidence>
<dbReference type="AlphaFoldDB" id="A0A844ZJ92"/>
<dbReference type="OrthoDB" id="9785276at2"/>
<comment type="similarity">
    <text evidence="2 6">Belongs to the GMC oxidoreductase family.</text>
</comment>
<dbReference type="Gene3D" id="3.30.410.40">
    <property type="match status" value="1"/>
</dbReference>
<keyword evidence="10" id="KW-1185">Reference proteome</keyword>
<evidence type="ECO:0000313" key="10">
    <source>
        <dbReference type="Proteomes" id="UP000435243"/>
    </source>
</evidence>
<keyword evidence="3 6" id="KW-0285">Flavoprotein</keyword>